<evidence type="ECO:0000256" key="11">
    <source>
        <dbReference type="ARBA" id="ARBA00023136"/>
    </source>
</evidence>
<dbReference type="PANTHER" id="PTHR43394:SF21">
    <property type="entry name" value="ATP BINDING CASSETTE SUBFAMILY B MEMBER 9"/>
    <property type="match status" value="1"/>
</dbReference>
<evidence type="ECO:0000256" key="8">
    <source>
        <dbReference type="ARBA" id="ARBA00022927"/>
    </source>
</evidence>
<dbReference type="Pfam" id="PF00664">
    <property type="entry name" value="ABC_membrane"/>
    <property type="match status" value="1"/>
</dbReference>
<evidence type="ECO:0000256" key="15">
    <source>
        <dbReference type="ARBA" id="ARBA00062472"/>
    </source>
</evidence>
<keyword evidence="25" id="KW-1185">Reference proteome</keyword>
<dbReference type="GO" id="GO:0015421">
    <property type="term" value="F:ABC-type oligopeptide transporter activity"/>
    <property type="evidence" value="ECO:0007669"/>
    <property type="project" value="UniProtKB-EC"/>
</dbReference>
<dbReference type="PROSITE" id="PS50893">
    <property type="entry name" value="ABC_TRANSPORTER_2"/>
    <property type="match status" value="1"/>
</dbReference>
<evidence type="ECO:0000256" key="20">
    <source>
        <dbReference type="ARBA" id="ARBA00084061"/>
    </source>
</evidence>
<feature type="transmembrane region" description="Helical" evidence="21">
    <location>
        <begin position="115"/>
        <end position="137"/>
    </location>
</feature>
<evidence type="ECO:0000256" key="14">
    <source>
        <dbReference type="ARBA" id="ARBA00055204"/>
    </source>
</evidence>
<gene>
    <name evidence="24" type="primary">ABCB9</name>
</gene>
<keyword evidence="3" id="KW-0813">Transport</keyword>
<evidence type="ECO:0000256" key="7">
    <source>
        <dbReference type="ARBA" id="ARBA00022856"/>
    </source>
</evidence>
<dbReference type="FunFam" id="1.20.1560.10:FF:000031">
    <property type="entry name" value="ATP-binding cassette sub-family B member 9"/>
    <property type="match status" value="1"/>
</dbReference>
<feature type="transmembrane region" description="Helical" evidence="21">
    <location>
        <begin position="7"/>
        <end position="30"/>
    </location>
</feature>
<reference evidence="24 25" key="1">
    <citation type="journal article" date="2010" name="Nature">
        <title>The sequence and de novo assembly of the giant panda genome.</title>
        <authorList>
            <person name="Li R."/>
            <person name="Fan W."/>
            <person name="Tian G."/>
            <person name="Zhu H."/>
            <person name="He L."/>
            <person name="Cai J."/>
            <person name="Huang Q."/>
            <person name="Cai Q."/>
            <person name="Li B."/>
            <person name="Bai Y."/>
            <person name="Zhang Z."/>
            <person name="Zhang Y."/>
            <person name="Wang W."/>
            <person name="Li J."/>
            <person name="Wei F."/>
            <person name="Li H."/>
            <person name="Jian M."/>
            <person name="Li J."/>
            <person name="Zhang Z."/>
            <person name="Nielsen R."/>
            <person name="Li D."/>
            <person name="Gu W."/>
            <person name="Yang Z."/>
            <person name="Xuan Z."/>
            <person name="Ryder O.A."/>
            <person name="Leung F.C."/>
            <person name="Zhou Y."/>
            <person name="Cao J."/>
            <person name="Sun X."/>
            <person name="Fu Y."/>
            <person name="Fang X."/>
            <person name="Guo X."/>
            <person name="Wang B."/>
            <person name="Hou R."/>
            <person name="Shen F."/>
            <person name="Mu B."/>
            <person name="Ni P."/>
            <person name="Lin R."/>
            <person name="Qian W."/>
            <person name="Wang G."/>
            <person name="Yu C."/>
            <person name="Nie W."/>
            <person name="Wang J."/>
            <person name="Wu Z."/>
            <person name="Liang H."/>
            <person name="Min J."/>
            <person name="Wu Q."/>
            <person name="Cheng S."/>
            <person name="Ruan J."/>
            <person name="Wang M."/>
            <person name="Shi Z."/>
            <person name="Wen M."/>
            <person name="Liu B."/>
            <person name="Ren X."/>
            <person name="Zheng H."/>
            <person name="Dong D."/>
            <person name="Cook K."/>
            <person name="Shan G."/>
            <person name="Zhang H."/>
            <person name="Kosiol C."/>
            <person name="Xie X."/>
            <person name="Lu Z."/>
            <person name="Zheng H."/>
            <person name="Li Y."/>
            <person name="Steiner C.C."/>
            <person name="Lam T.T."/>
            <person name="Lin S."/>
            <person name="Zhang Q."/>
            <person name="Li G."/>
            <person name="Tian J."/>
            <person name="Gong T."/>
            <person name="Liu H."/>
            <person name="Zhang D."/>
            <person name="Fang L."/>
            <person name="Ye C."/>
            <person name="Zhang J."/>
            <person name="Hu W."/>
            <person name="Xu A."/>
            <person name="Ren Y."/>
            <person name="Zhang G."/>
            <person name="Bruford M.W."/>
            <person name="Li Q."/>
            <person name="Ma L."/>
            <person name="Guo Y."/>
            <person name="An N."/>
            <person name="Hu Y."/>
            <person name="Zheng Y."/>
            <person name="Shi Y."/>
            <person name="Li Z."/>
            <person name="Liu Q."/>
            <person name="Chen Y."/>
            <person name="Zhao J."/>
            <person name="Qu N."/>
            <person name="Zhao S."/>
            <person name="Tian F."/>
            <person name="Wang X."/>
            <person name="Wang H."/>
            <person name="Xu L."/>
            <person name="Liu X."/>
            <person name="Vinar T."/>
            <person name="Wang Y."/>
            <person name="Lam T.W."/>
            <person name="Yiu S.M."/>
            <person name="Liu S."/>
            <person name="Zhang H."/>
            <person name="Li D."/>
            <person name="Huang Y."/>
            <person name="Wang X."/>
            <person name="Yang G."/>
            <person name="Jiang Z."/>
            <person name="Wang J."/>
            <person name="Qin N."/>
            <person name="Li L."/>
            <person name="Li J."/>
            <person name="Bolund L."/>
            <person name="Kristiansen K."/>
            <person name="Wong G.K."/>
            <person name="Olson M."/>
            <person name="Zhang X."/>
            <person name="Li S."/>
            <person name="Yang H."/>
            <person name="Wang J."/>
            <person name="Wang J."/>
        </authorList>
    </citation>
    <scope>NUCLEOTIDE SEQUENCE [LARGE SCALE GENOMIC DNA]</scope>
</reference>
<dbReference type="InterPro" id="IPR039421">
    <property type="entry name" value="Type_1_exporter"/>
</dbReference>
<dbReference type="Pfam" id="PF00005">
    <property type="entry name" value="ABC_tran"/>
    <property type="match status" value="1"/>
</dbReference>
<keyword evidence="7" id="KW-0571">Peptide transport</keyword>
<dbReference type="PROSITE" id="PS00211">
    <property type="entry name" value="ABC_TRANSPORTER_1"/>
    <property type="match status" value="1"/>
</dbReference>
<evidence type="ECO:0000256" key="18">
    <source>
        <dbReference type="ARBA" id="ARBA00079330"/>
    </source>
</evidence>
<dbReference type="SUPFAM" id="SSF52540">
    <property type="entry name" value="P-loop containing nucleoside triphosphate hydrolases"/>
    <property type="match status" value="1"/>
</dbReference>
<evidence type="ECO:0000256" key="10">
    <source>
        <dbReference type="ARBA" id="ARBA00022989"/>
    </source>
</evidence>
<comment type="similarity">
    <text evidence="2">Belongs to the ABC transporter superfamily. ABCB family. MHC peptide exporter (TC 3.A.1.209) subfamily.</text>
</comment>
<evidence type="ECO:0000256" key="12">
    <source>
        <dbReference type="ARBA" id="ARBA00023228"/>
    </source>
</evidence>
<dbReference type="InterPro" id="IPR011527">
    <property type="entry name" value="ABC1_TM_dom"/>
</dbReference>
<dbReference type="PANTHER" id="PTHR43394">
    <property type="entry name" value="ATP-DEPENDENT PERMEASE MDL1, MITOCHONDRIAL"/>
    <property type="match status" value="1"/>
</dbReference>
<keyword evidence="4 21" id="KW-0812">Transmembrane</keyword>
<dbReference type="InterPro" id="IPR036640">
    <property type="entry name" value="ABC1_TM_sf"/>
</dbReference>
<dbReference type="GO" id="GO:0005524">
    <property type="term" value="F:ATP binding"/>
    <property type="evidence" value="ECO:0007669"/>
    <property type="project" value="UniProtKB-KW"/>
</dbReference>
<protein>
    <recommendedName>
        <fullName evidence="17">ABC-type oligopeptide transporter ABCB9</fullName>
        <ecNumber evidence="16">7.4.2.6</ecNumber>
    </recommendedName>
    <alternativeName>
        <fullName evidence="20">ATP-binding cassette sub-family B member 9</fullName>
    </alternativeName>
    <alternativeName>
        <fullName evidence="19">ATP-binding cassette transporter 9</fullName>
    </alternativeName>
    <alternativeName>
        <fullName evidence="18">TAP-like protein</fullName>
    </alternativeName>
</protein>
<feature type="transmembrane region" description="Helical" evidence="21">
    <location>
        <begin position="183"/>
        <end position="206"/>
    </location>
</feature>
<keyword evidence="6" id="KW-0067">ATP-binding</keyword>
<dbReference type="GO" id="GO:0016887">
    <property type="term" value="F:ATP hydrolysis activity"/>
    <property type="evidence" value="ECO:0007669"/>
    <property type="project" value="InterPro"/>
</dbReference>
<evidence type="ECO:0000256" key="17">
    <source>
        <dbReference type="ARBA" id="ARBA00068474"/>
    </source>
</evidence>
<keyword evidence="8" id="KW-0653">Protein transport</keyword>
<feature type="transmembrane region" description="Helical" evidence="21">
    <location>
        <begin position="315"/>
        <end position="340"/>
    </location>
</feature>
<accession>A0A7N5JHG3</accession>
<sequence>MQLWKAVVVTLAFMSMDVGMTTAIYVLSHLDRSLLEDIRHFNIFDSVLDLWAACLYRSCLLLGATIGVAKNSALGPRRLRASWTVVALVCLSAGIYTVVKLLLFSEVRKPVRDPWFWALFAWTYLSLAASLVLWWLLSTVRPDAKALERGAEAEGFPREDRPPREQASGATLRKLLSYTKPDVAFLVAASFFLVMAALGETFLPYYTGRAIDGIVIQKSMEQFSTAVIVMCLLAIGSSFAAGIRGGIFTLIFARLNIRLRNRLFRSLVSQEMSFFDENRTGDLISRLTSDTTMVSDLVSQNINIFLRNTVKVTGVVVFMFSLSWQLSLVTFMGFPIIMMVSDIYGKYYKRLSKEVQNALARASSTAEETISAMKTVRSFANEEEEAEVYSRKLQQVYKLNRKEAAAYTYYVWGSGSVGSVYSGLMQGVGAAEKVFEFIDRQPTMVHDGNLAPDHLEGRVDFENVTFTYRTRPHTQVLQNVSFSLSPGKVTALVGPSGSGKSSCVNILENFYPLEGGCVLLDGKPISAYDHKYLHRVISLVSQEPVLFARSITDNISYGLPAVPFEMVVEAAQKANAHGFIMELQDGYNTETGEKGAQLSGGQKQRVAMARALVRNPPVLILDEATSALDAESEYLIQQAIHGNLRKHTVLIIAHRLSTVERAHLIVVLDKGRVVQQGTHQQLLAQGGLYAKLVQRQMLGLEPASDFSAGHKEPPGSGGHKA</sequence>
<reference evidence="24" key="2">
    <citation type="submission" date="2025-08" db="UniProtKB">
        <authorList>
            <consortium name="Ensembl"/>
        </authorList>
    </citation>
    <scope>IDENTIFICATION</scope>
</reference>
<feature type="transmembrane region" description="Helical" evidence="21">
    <location>
        <begin position="50"/>
        <end position="69"/>
    </location>
</feature>
<dbReference type="Ensembl" id="ENSAMET00000046733.1">
    <property type="protein sequence ID" value="ENSAMEP00000025552.1"/>
    <property type="gene ID" value="ENSAMEG00000014978.2"/>
</dbReference>
<dbReference type="Gene3D" id="1.20.1560.10">
    <property type="entry name" value="ABC transporter type 1, transmembrane domain"/>
    <property type="match status" value="2"/>
</dbReference>
<keyword evidence="5" id="KW-0547">Nucleotide-binding</keyword>
<evidence type="ECO:0000256" key="3">
    <source>
        <dbReference type="ARBA" id="ARBA00022448"/>
    </source>
</evidence>
<evidence type="ECO:0000256" key="13">
    <source>
        <dbReference type="ARBA" id="ARBA00052205"/>
    </source>
</evidence>
<dbReference type="PIRSF" id="PIRSF002773">
    <property type="entry name" value="ABC_prm/ATPase_B"/>
    <property type="match status" value="1"/>
</dbReference>
<evidence type="ECO:0000256" key="9">
    <source>
        <dbReference type="ARBA" id="ARBA00022967"/>
    </source>
</evidence>
<evidence type="ECO:0000256" key="4">
    <source>
        <dbReference type="ARBA" id="ARBA00022692"/>
    </source>
</evidence>
<evidence type="ECO:0000256" key="5">
    <source>
        <dbReference type="ARBA" id="ARBA00022741"/>
    </source>
</evidence>
<keyword evidence="11 21" id="KW-0472">Membrane</keyword>
<dbReference type="InterPro" id="IPR003593">
    <property type="entry name" value="AAA+_ATPase"/>
</dbReference>
<proteinExistence type="inferred from homology"/>
<dbReference type="CDD" id="cd03248">
    <property type="entry name" value="ABCC_TAP"/>
    <property type="match status" value="1"/>
</dbReference>
<evidence type="ECO:0000313" key="25">
    <source>
        <dbReference type="Proteomes" id="UP000008912"/>
    </source>
</evidence>
<evidence type="ECO:0000259" key="23">
    <source>
        <dbReference type="PROSITE" id="PS50929"/>
    </source>
</evidence>
<feature type="domain" description="ABC transmembrane type-1" evidence="23">
    <location>
        <begin position="187"/>
        <end position="425"/>
    </location>
</feature>
<comment type="subunit">
    <text evidence="15">Homodimer. Interacts (via TMD0 region) with LAMP1; this interaction strongly stabilizes ABCB9 and protects ABCB9 against lysosomal degradation. Interacts (via TMD0 region) with LAMP2 (isoform LAMP-2B). Interacts (via TMD0) with YIF1B; this interaction allows (but is not essential) the ER-to-Golgi trafficking and strongly depends on a salt bridge within TMD0.</text>
</comment>
<dbReference type="GeneTree" id="ENSGT00940000155431"/>
<feature type="transmembrane region" description="Helical" evidence="21">
    <location>
        <begin position="81"/>
        <end position="103"/>
    </location>
</feature>
<evidence type="ECO:0000313" key="24">
    <source>
        <dbReference type="Ensembl" id="ENSAMEP00000025552.1"/>
    </source>
</evidence>
<dbReference type="PROSITE" id="PS50929">
    <property type="entry name" value="ABC_TM1F"/>
    <property type="match status" value="1"/>
</dbReference>
<dbReference type="GO" id="GO:0015031">
    <property type="term" value="P:protein transport"/>
    <property type="evidence" value="ECO:0007669"/>
    <property type="project" value="UniProtKB-KW"/>
</dbReference>
<dbReference type="SUPFAM" id="SSF90123">
    <property type="entry name" value="ABC transporter transmembrane region"/>
    <property type="match status" value="1"/>
</dbReference>
<keyword evidence="12" id="KW-0458">Lysosome</keyword>
<dbReference type="FunFam" id="3.40.50.300:FF:000140">
    <property type="entry name" value="Lipid A export ATP-binding/permease protein MsbA"/>
    <property type="match status" value="1"/>
</dbReference>
<evidence type="ECO:0000256" key="16">
    <source>
        <dbReference type="ARBA" id="ARBA00066336"/>
    </source>
</evidence>
<comment type="function">
    <text evidence="14">ATP-dependent low-affinity peptide transporter which translocates a broad spectrum of peptides from the cytosol to the lysosomal lumen for degradation. Displays a broad peptide length specificity from 6-mer up to at least 59-mer peptides with an optimum of 23-mers. Binds and transports smaller and larger peptides with the same affinity. Favors positively charged, aromatic or hydrophobic residues in the N- and C-terminal positions whereas negatively charged residues as well as asparagine and methionine are not favored.</text>
</comment>
<evidence type="ECO:0000256" key="19">
    <source>
        <dbReference type="ARBA" id="ARBA00083142"/>
    </source>
</evidence>
<evidence type="ECO:0000256" key="21">
    <source>
        <dbReference type="SAM" id="Phobius"/>
    </source>
</evidence>
<reference evidence="24" key="3">
    <citation type="submission" date="2025-09" db="UniProtKB">
        <authorList>
            <consortium name="Ensembl"/>
        </authorList>
    </citation>
    <scope>IDENTIFICATION</scope>
</reference>
<name>A0A7N5JHG3_AILME</name>
<comment type="subcellular location">
    <subcellularLocation>
        <location evidence="1">Lysosome membrane</location>
        <topology evidence="1">Multi-pass membrane protein</topology>
    </subcellularLocation>
</comment>
<evidence type="ECO:0000256" key="2">
    <source>
        <dbReference type="ARBA" id="ARBA00006493"/>
    </source>
</evidence>
<dbReference type="SMART" id="SM00382">
    <property type="entry name" value="AAA"/>
    <property type="match status" value="1"/>
</dbReference>
<keyword evidence="10 21" id="KW-1133">Transmembrane helix</keyword>
<evidence type="ECO:0000256" key="6">
    <source>
        <dbReference type="ARBA" id="ARBA00022840"/>
    </source>
</evidence>
<dbReference type="Proteomes" id="UP000008912">
    <property type="component" value="Unassembled WGS sequence"/>
</dbReference>
<dbReference type="AlphaFoldDB" id="A0A7N5JHG3"/>
<evidence type="ECO:0000259" key="22">
    <source>
        <dbReference type="PROSITE" id="PS50893"/>
    </source>
</evidence>
<feature type="domain" description="ABC transporter" evidence="22">
    <location>
        <begin position="459"/>
        <end position="695"/>
    </location>
</feature>
<dbReference type="EC" id="7.4.2.6" evidence="16"/>
<keyword evidence="9" id="KW-1278">Translocase</keyword>
<comment type="catalytic activity">
    <reaction evidence="13">
        <text>a [oligopeptide](in) + ATP + H2O = a [oligopeptide](out) + ADP + phosphate + H(+)</text>
        <dbReference type="Rhea" id="RHEA:14429"/>
        <dbReference type="Rhea" id="RHEA-COMP:10531"/>
        <dbReference type="ChEBI" id="CHEBI:15377"/>
        <dbReference type="ChEBI" id="CHEBI:15378"/>
        <dbReference type="ChEBI" id="CHEBI:30616"/>
        <dbReference type="ChEBI" id="CHEBI:43474"/>
        <dbReference type="ChEBI" id="CHEBI:83228"/>
        <dbReference type="ChEBI" id="CHEBI:456216"/>
        <dbReference type="EC" id="7.4.2.6"/>
    </reaction>
    <physiologicalReaction direction="left-to-right" evidence="13">
        <dbReference type="Rhea" id="RHEA:14430"/>
    </physiologicalReaction>
</comment>
<organism evidence="24 25">
    <name type="scientific">Ailuropoda melanoleuca</name>
    <name type="common">Giant panda</name>
    <dbReference type="NCBI Taxonomy" id="9646"/>
    <lineage>
        <taxon>Eukaryota</taxon>
        <taxon>Metazoa</taxon>
        <taxon>Chordata</taxon>
        <taxon>Craniata</taxon>
        <taxon>Vertebrata</taxon>
        <taxon>Euteleostomi</taxon>
        <taxon>Mammalia</taxon>
        <taxon>Eutheria</taxon>
        <taxon>Laurasiatheria</taxon>
        <taxon>Carnivora</taxon>
        <taxon>Caniformia</taxon>
        <taxon>Ursidae</taxon>
        <taxon>Ailuropoda</taxon>
    </lineage>
</organism>
<dbReference type="InterPro" id="IPR003439">
    <property type="entry name" value="ABC_transporter-like_ATP-bd"/>
</dbReference>
<dbReference type="FunFam" id="1.20.1560.10:FF:000209">
    <property type="entry name" value="ATP-binding cassette sub-family B member 9 isoform X2"/>
    <property type="match status" value="1"/>
</dbReference>
<dbReference type="GO" id="GO:0005765">
    <property type="term" value="C:lysosomal membrane"/>
    <property type="evidence" value="ECO:0007669"/>
    <property type="project" value="UniProtKB-SubCell"/>
</dbReference>
<dbReference type="InterPro" id="IPR027417">
    <property type="entry name" value="P-loop_NTPase"/>
</dbReference>
<dbReference type="Gene3D" id="3.40.50.300">
    <property type="entry name" value="P-loop containing nucleotide triphosphate hydrolases"/>
    <property type="match status" value="1"/>
</dbReference>
<feature type="transmembrane region" description="Helical" evidence="21">
    <location>
        <begin position="226"/>
        <end position="253"/>
    </location>
</feature>
<dbReference type="InterPro" id="IPR017871">
    <property type="entry name" value="ABC_transporter-like_CS"/>
</dbReference>
<evidence type="ECO:0000256" key="1">
    <source>
        <dbReference type="ARBA" id="ARBA00004155"/>
    </source>
</evidence>